<dbReference type="GO" id="GO:0016616">
    <property type="term" value="F:oxidoreductase activity, acting on the CH-OH group of donors, NAD or NADP as acceptor"/>
    <property type="evidence" value="ECO:0007669"/>
    <property type="project" value="TreeGrafter"/>
</dbReference>
<proteinExistence type="inferred from homology"/>
<dbReference type="PANTHER" id="PTHR42760">
    <property type="entry name" value="SHORT-CHAIN DEHYDROGENASES/REDUCTASES FAMILY MEMBER"/>
    <property type="match status" value="1"/>
</dbReference>
<dbReference type="SMART" id="SM00822">
    <property type="entry name" value="PKS_KR"/>
    <property type="match status" value="1"/>
</dbReference>
<dbReference type="PANTHER" id="PTHR42760:SF133">
    <property type="entry name" value="3-OXOACYL-[ACYL-CARRIER-PROTEIN] REDUCTASE"/>
    <property type="match status" value="1"/>
</dbReference>
<sequence>MSEEFLKNPLALFDVRGKTAIVTGASGAFGALAAKVLAGAGANVVIAAGNAAELEKVAAECEALGAKVKQVGLRPSNEKNCDAIVAAAVEAFGRLDILVVGSGKNDVAKIGDMTPERFEDVMDANVTQSWIMARSASRQMLAQGEGGKIVLMSSARGLLGHPAGYTAYCASKSAVDGITKALGCELGPTGITVNAIAPTVFRSALTAWMYEDTEKARGVRPAFLARVPKGRLGEPSDLAGPLLFLSSAASDFYTGHILYADGGYTAG</sequence>
<name>A0A327KXA5_9BRAD</name>
<evidence type="ECO:0000256" key="2">
    <source>
        <dbReference type="ARBA" id="ARBA00023002"/>
    </source>
</evidence>
<dbReference type="GO" id="GO:0048038">
    <property type="term" value="F:quinone binding"/>
    <property type="evidence" value="ECO:0007669"/>
    <property type="project" value="TreeGrafter"/>
</dbReference>
<dbReference type="RefSeq" id="WP_111420400.1">
    <property type="nucleotide sequence ID" value="NZ_NPEX01000131.1"/>
</dbReference>
<gene>
    <name evidence="4" type="ORF">CH341_18025</name>
</gene>
<dbReference type="OrthoDB" id="286404at2"/>
<dbReference type="FunFam" id="3.40.50.720:FF:000084">
    <property type="entry name" value="Short-chain dehydrogenase reductase"/>
    <property type="match status" value="1"/>
</dbReference>
<dbReference type="InterPro" id="IPR036291">
    <property type="entry name" value="NAD(P)-bd_dom_sf"/>
</dbReference>
<dbReference type="Gene3D" id="3.40.50.720">
    <property type="entry name" value="NAD(P)-binding Rossmann-like Domain"/>
    <property type="match status" value="1"/>
</dbReference>
<keyword evidence="5" id="KW-1185">Reference proteome</keyword>
<dbReference type="PROSITE" id="PS00061">
    <property type="entry name" value="ADH_SHORT"/>
    <property type="match status" value="1"/>
</dbReference>
<dbReference type="Pfam" id="PF13561">
    <property type="entry name" value="adh_short_C2"/>
    <property type="match status" value="1"/>
</dbReference>
<dbReference type="InterPro" id="IPR020904">
    <property type="entry name" value="Sc_DH/Rdtase_CS"/>
</dbReference>
<dbReference type="SUPFAM" id="SSF51735">
    <property type="entry name" value="NAD(P)-binding Rossmann-fold domains"/>
    <property type="match status" value="1"/>
</dbReference>
<evidence type="ECO:0000256" key="1">
    <source>
        <dbReference type="ARBA" id="ARBA00006484"/>
    </source>
</evidence>
<evidence type="ECO:0000313" key="5">
    <source>
        <dbReference type="Proteomes" id="UP000249130"/>
    </source>
</evidence>
<dbReference type="InterPro" id="IPR002347">
    <property type="entry name" value="SDR_fam"/>
</dbReference>
<keyword evidence="2" id="KW-0560">Oxidoreductase</keyword>
<dbReference type="AlphaFoldDB" id="A0A327KXA5"/>
<protein>
    <submittedName>
        <fullName evidence="4">Oxidoreductase</fullName>
    </submittedName>
</protein>
<dbReference type="InterPro" id="IPR057326">
    <property type="entry name" value="KR_dom"/>
</dbReference>
<dbReference type="PRINTS" id="PR00081">
    <property type="entry name" value="GDHRDH"/>
</dbReference>
<evidence type="ECO:0000259" key="3">
    <source>
        <dbReference type="SMART" id="SM00822"/>
    </source>
</evidence>
<accession>A0A327KXA5</accession>
<dbReference type="PRINTS" id="PR00080">
    <property type="entry name" value="SDRFAMILY"/>
</dbReference>
<organism evidence="4 5">
    <name type="scientific">Rhodoplanes roseus</name>
    <dbReference type="NCBI Taxonomy" id="29409"/>
    <lineage>
        <taxon>Bacteria</taxon>
        <taxon>Pseudomonadati</taxon>
        <taxon>Pseudomonadota</taxon>
        <taxon>Alphaproteobacteria</taxon>
        <taxon>Hyphomicrobiales</taxon>
        <taxon>Nitrobacteraceae</taxon>
        <taxon>Rhodoplanes</taxon>
    </lineage>
</organism>
<dbReference type="Proteomes" id="UP000249130">
    <property type="component" value="Unassembled WGS sequence"/>
</dbReference>
<reference evidence="4 5" key="1">
    <citation type="submission" date="2017-07" db="EMBL/GenBank/DDBJ databases">
        <title>Draft Genome Sequences of Select Purple Nonsulfur Bacteria.</title>
        <authorList>
            <person name="Lasarre B."/>
            <person name="Mckinlay J.B."/>
        </authorList>
    </citation>
    <scope>NUCLEOTIDE SEQUENCE [LARGE SCALE GENOMIC DNA]</scope>
    <source>
        <strain evidence="4 5">DSM 5909</strain>
    </source>
</reference>
<dbReference type="EMBL" id="NPEX01000131">
    <property type="protein sequence ID" value="RAI42726.1"/>
    <property type="molecule type" value="Genomic_DNA"/>
</dbReference>
<comment type="caution">
    <text evidence="4">The sequence shown here is derived from an EMBL/GenBank/DDBJ whole genome shotgun (WGS) entry which is preliminary data.</text>
</comment>
<evidence type="ECO:0000313" key="4">
    <source>
        <dbReference type="EMBL" id="RAI42726.1"/>
    </source>
</evidence>
<feature type="domain" description="Ketoreductase" evidence="3">
    <location>
        <begin position="18"/>
        <end position="199"/>
    </location>
</feature>
<comment type="similarity">
    <text evidence="1">Belongs to the short-chain dehydrogenases/reductases (SDR) family.</text>
</comment>
<dbReference type="GO" id="GO:0006633">
    <property type="term" value="P:fatty acid biosynthetic process"/>
    <property type="evidence" value="ECO:0007669"/>
    <property type="project" value="TreeGrafter"/>
</dbReference>